<evidence type="ECO:0000256" key="4">
    <source>
        <dbReference type="ARBA" id="ARBA00023136"/>
    </source>
</evidence>
<dbReference type="InterPro" id="IPR002810">
    <property type="entry name" value="NfeD-like_C"/>
</dbReference>
<evidence type="ECO:0000313" key="8">
    <source>
        <dbReference type="Proteomes" id="UP001165384"/>
    </source>
</evidence>
<feature type="transmembrane region" description="Helical" evidence="5">
    <location>
        <begin position="6"/>
        <end position="22"/>
    </location>
</feature>
<dbReference type="Gene3D" id="2.40.50.140">
    <property type="entry name" value="Nucleic acid-binding proteins"/>
    <property type="match status" value="1"/>
</dbReference>
<comment type="subcellular location">
    <subcellularLocation>
        <location evidence="1">Membrane</location>
        <topology evidence="1">Multi-pass membrane protein</topology>
    </subcellularLocation>
</comment>
<evidence type="ECO:0000259" key="6">
    <source>
        <dbReference type="Pfam" id="PF01957"/>
    </source>
</evidence>
<evidence type="ECO:0000313" key="7">
    <source>
        <dbReference type="EMBL" id="MCG2576095.1"/>
    </source>
</evidence>
<evidence type="ECO:0000256" key="1">
    <source>
        <dbReference type="ARBA" id="ARBA00004141"/>
    </source>
</evidence>
<organism evidence="7 8">
    <name type="scientific">Dechloromonas hankyongensis</name>
    <dbReference type="NCBI Taxonomy" id="2908002"/>
    <lineage>
        <taxon>Bacteria</taxon>
        <taxon>Pseudomonadati</taxon>
        <taxon>Pseudomonadota</taxon>
        <taxon>Betaproteobacteria</taxon>
        <taxon>Rhodocyclales</taxon>
        <taxon>Azonexaceae</taxon>
        <taxon>Dechloromonas</taxon>
    </lineage>
</organism>
<dbReference type="PANTHER" id="PTHR33507">
    <property type="entry name" value="INNER MEMBRANE PROTEIN YBBJ"/>
    <property type="match status" value="1"/>
</dbReference>
<gene>
    <name evidence="7" type="ORF">LZ012_03690</name>
</gene>
<keyword evidence="3 5" id="KW-1133">Transmembrane helix</keyword>
<keyword evidence="2 5" id="KW-0812">Transmembrane</keyword>
<dbReference type="SUPFAM" id="SSF141322">
    <property type="entry name" value="NfeD domain-like"/>
    <property type="match status" value="1"/>
</dbReference>
<keyword evidence="4 5" id="KW-0472">Membrane</keyword>
<dbReference type="Pfam" id="PF01957">
    <property type="entry name" value="NfeD"/>
    <property type="match status" value="1"/>
</dbReference>
<evidence type="ECO:0000256" key="2">
    <source>
        <dbReference type="ARBA" id="ARBA00022692"/>
    </source>
</evidence>
<protein>
    <submittedName>
        <fullName evidence="7">NfeD family protein</fullName>
    </submittedName>
</protein>
<dbReference type="Proteomes" id="UP001165384">
    <property type="component" value="Unassembled WGS sequence"/>
</dbReference>
<dbReference type="EMBL" id="JAKLTN010000001">
    <property type="protein sequence ID" value="MCG2576095.1"/>
    <property type="molecule type" value="Genomic_DNA"/>
</dbReference>
<evidence type="ECO:0000256" key="3">
    <source>
        <dbReference type="ARBA" id="ARBA00022989"/>
    </source>
</evidence>
<reference evidence="7" key="1">
    <citation type="submission" date="2022-01" db="EMBL/GenBank/DDBJ databases">
        <authorList>
            <person name="Jo J.-H."/>
            <person name="Im W.-T."/>
        </authorList>
    </citation>
    <scope>NUCLEOTIDE SEQUENCE</scope>
    <source>
        <strain evidence="7">XY25</strain>
    </source>
</reference>
<feature type="transmembrane region" description="Helical" evidence="5">
    <location>
        <begin position="53"/>
        <end position="71"/>
    </location>
</feature>
<dbReference type="InterPro" id="IPR012340">
    <property type="entry name" value="NA-bd_OB-fold"/>
</dbReference>
<name>A0ABS9JYV1_9RHOO</name>
<sequence length="147" mass="15794">MQLEWWAWIVIGIVLIVAELAIPSFFTIWFGLGALLVGLLMLALPDLSVTAQLAIWTAASLAMVALWFRVFKPGFHKTRVGTAAGEAIGEIGLLVSAVAPFQRGKVRFQRPVLGSDEWVCVADGAIAAGERVKVVSVEGSFLTVSKI</sequence>
<feature type="domain" description="NfeD-like C-terminal" evidence="6">
    <location>
        <begin position="86"/>
        <end position="146"/>
    </location>
</feature>
<evidence type="ECO:0000256" key="5">
    <source>
        <dbReference type="SAM" id="Phobius"/>
    </source>
</evidence>
<dbReference type="RefSeq" id="WP_275707674.1">
    <property type="nucleotide sequence ID" value="NZ_JAKLTN010000001.1"/>
</dbReference>
<accession>A0ABS9JYV1</accession>
<dbReference type="InterPro" id="IPR052165">
    <property type="entry name" value="Membrane_assoc_protease"/>
</dbReference>
<proteinExistence type="predicted"/>
<comment type="caution">
    <text evidence="7">The sequence shown here is derived from an EMBL/GenBank/DDBJ whole genome shotgun (WGS) entry which is preliminary data.</text>
</comment>
<keyword evidence="8" id="KW-1185">Reference proteome</keyword>
<dbReference type="PANTHER" id="PTHR33507:SF3">
    <property type="entry name" value="INNER MEMBRANE PROTEIN YBBJ"/>
    <property type="match status" value="1"/>
</dbReference>